<protein>
    <submittedName>
        <fullName evidence="2">Neuraminidase</fullName>
    </submittedName>
</protein>
<organism evidence="2 3">
    <name type="scientific">Leeuwenhoekiella nanhaiensis</name>
    <dbReference type="NCBI Taxonomy" id="1655491"/>
    <lineage>
        <taxon>Bacteria</taxon>
        <taxon>Pseudomonadati</taxon>
        <taxon>Bacteroidota</taxon>
        <taxon>Flavobacteriia</taxon>
        <taxon>Flavobacteriales</taxon>
        <taxon>Flavobacteriaceae</taxon>
        <taxon>Leeuwenhoekiella</taxon>
    </lineage>
</organism>
<dbReference type="InterPro" id="IPR036278">
    <property type="entry name" value="Sialidase_sf"/>
</dbReference>
<evidence type="ECO:0000313" key="3">
    <source>
        <dbReference type="Proteomes" id="UP000229433"/>
    </source>
</evidence>
<dbReference type="PROSITE" id="PS51257">
    <property type="entry name" value="PROKAR_LIPOPROTEIN"/>
    <property type="match status" value="1"/>
</dbReference>
<feature type="chain" id="PRO_5013793769" evidence="1">
    <location>
        <begin position="21"/>
        <end position="438"/>
    </location>
</feature>
<proteinExistence type="predicted"/>
<name>A0A2G1VQ88_9FLAO</name>
<keyword evidence="1" id="KW-0732">Signal</keyword>
<dbReference type="Pfam" id="PF15892">
    <property type="entry name" value="BNR_4"/>
    <property type="match status" value="1"/>
</dbReference>
<dbReference type="EMBL" id="NQXA01000010">
    <property type="protein sequence ID" value="PHQ28937.1"/>
    <property type="molecule type" value="Genomic_DNA"/>
</dbReference>
<reference evidence="2 3" key="1">
    <citation type="submission" date="2017-08" db="EMBL/GenBank/DDBJ databases">
        <title>The whole genome shortgun sequences of strain Leeuwenhoekiella nanhaiensis G18 from the South China Sea.</title>
        <authorList>
            <person name="Liu Q."/>
        </authorList>
    </citation>
    <scope>NUCLEOTIDE SEQUENCE [LARGE SCALE GENOMIC DNA]</scope>
    <source>
        <strain evidence="2 3">G18</strain>
    </source>
</reference>
<dbReference type="OrthoDB" id="223410at2"/>
<accession>A0A2G1VQ88</accession>
<keyword evidence="3" id="KW-1185">Reference proteome</keyword>
<dbReference type="SUPFAM" id="SSF50939">
    <property type="entry name" value="Sialidases"/>
    <property type="match status" value="1"/>
</dbReference>
<sequence>MNFRLLISSILVLAIFGSCAGVPLAETAKESVVGEGWSFNSVNTVIFRQNAVTTYANIQFTGYYDAEARVILAKRKLPRGKWEVYKTRFTGNAKDAHNAISIAVDGKGYLHVSWDHHDNPLRYARSLEPFGLELSEMQPMIGFDENKVSYPQFYNLPSGDLIFMYRSGKSGSGSLVLNRYDLDTENWTTLHSNLIDGEDKRNAYWQAYVDQEGTIHLSWVWRESWDVSTNHDIAYAQSKDGGKTWKKSDGSLYELPITQRSAEYAAIVPQKNSLINQTAMTTDSQGNPYIANYWNVDDATQFHVVYLKEGQWQTENTAFRTTGFQLGGGGTKKIPISRPEIFIDESQGKRLYLLFRDAERGSKIVLASRDLNKEESWKLTDLTKASVGDWEPNFDKELFKKTGKLHLFVQKVNQVDGEGLQNSKPTPVKILEYNTLQE</sequence>
<dbReference type="Proteomes" id="UP000229433">
    <property type="component" value="Unassembled WGS sequence"/>
</dbReference>
<gene>
    <name evidence="2" type="ORF">CJ305_12150</name>
</gene>
<comment type="caution">
    <text evidence="2">The sequence shown here is derived from an EMBL/GenBank/DDBJ whole genome shotgun (WGS) entry which is preliminary data.</text>
</comment>
<dbReference type="AlphaFoldDB" id="A0A2G1VQ88"/>
<feature type="signal peptide" evidence="1">
    <location>
        <begin position="1"/>
        <end position="20"/>
    </location>
</feature>
<evidence type="ECO:0000313" key="2">
    <source>
        <dbReference type="EMBL" id="PHQ28937.1"/>
    </source>
</evidence>
<evidence type="ECO:0000256" key="1">
    <source>
        <dbReference type="SAM" id="SignalP"/>
    </source>
</evidence>
<dbReference type="RefSeq" id="WP_099646552.1">
    <property type="nucleotide sequence ID" value="NZ_KZ319292.1"/>
</dbReference>